<reference evidence="1 2" key="1">
    <citation type="journal article" date="2018" name="Front. Plant Sci.">
        <title>Red Clover (Trifolium pratense) and Zigzag Clover (T. medium) - A Picture of Genomic Similarities and Differences.</title>
        <authorList>
            <person name="Dluhosova J."/>
            <person name="Istvanek J."/>
            <person name="Nedelnik J."/>
            <person name="Repkova J."/>
        </authorList>
    </citation>
    <scope>NUCLEOTIDE SEQUENCE [LARGE SCALE GENOMIC DNA]</scope>
    <source>
        <strain evidence="2">cv. 10/8</strain>
        <tissue evidence="1">Leaf</tissue>
    </source>
</reference>
<name>A0A392UBG7_9FABA</name>
<dbReference type="Proteomes" id="UP000265520">
    <property type="component" value="Unassembled WGS sequence"/>
</dbReference>
<keyword evidence="2" id="KW-1185">Reference proteome</keyword>
<sequence>MDALVEKLAEGFKDDGDMGSKENCSISNNHLAEEVICIEQGRAGPSQVGEG</sequence>
<evidence type="ECO:0000313" key="2">
    <source>
        <dbReference type="Proteomes" id="UP000265520"/>
    </source>
</evidence>
<comment type="caution">
    <text evidence="1">The sequence shown here is derived from an EMBL/GenBank/DDBJ whole genome shotgun (WGS) entry which is preliminary data.</text>
</comment>
<proteinExistence type="predicted"/>
<dbReference type="EMBL" id="LXQA010784455">
    <property type="protein sequence ID" value="MCI70863.1"/>
    <property type="molecule type" value="Genomic_DNA"/>
</dbReference>
<evidence type="ECO:0000313" key="1">
    <source>
        <dbReference type="EMBL" id="MCI70863.1"/>
    </source>
</evidence>
<organism evidence="1 2">
    <name type="scientific">Trifolium medium</name>
    <dbReference type="NCBI Taxonomy" id="97028"/>
    <lineage>
        <taxon>Eukaryota</taxon>
        <taxon>Viridiplantae</taxon>
        <taxon>Streptophyta</taxon>
        <taxon>Embryophyta</taxon>
        <taxon>Tracheophyta</taxon>
        <taxon>Spermatophyta</taxon>
        <taxon>Magnoliopsida</taxon>
        <taxon>eudicotyledons</taxon>
        <taxon>Gunneridae</taxon>
        <taxon>Pentapetalae</taxon>
        <taxon>rosids</taxon>
        <taxon>fabids</taxon>
        <taxon>Fabales</taxon>
        <taxon>Fabaceae</taxon>
        <taxon>Papilionoideae</taxon>
        <taxon>50 kb inversion clade</taxon>
        <taxon>NPAAA clade</taxon>
        <taxon>Hologalegina</taxon>
        <taxon>IRL clade</taxon>
        <taxon>Trifolieae</taxon>
        <taxon>Trifolium</taxon>
    </lineage>
</organism>
<protein>
    <submittedName>
        <fullName evidence="1">Uncharacterized protein</fullName>
    </submittedName>
</protein>
<dbReference type="AlphaFoldDB" id="A0A392UBG7"/>
<feature type="non-terminal residue" evidence="1">
    <location>
        <position position="51"/>
    </location>
</feature>
<accession>A0A392UBG7</accession>